<dbReference type="EMBL" id="CABFOC020000002">
    <property type="protein sequence ID" value="CAH0038284.1"/>
    <property type="molecule type" value="Genomic_DNA"/>
</dbReference>
<evidence type="ECO:0000313" key="1">
    <source>
        <dbReference type="EMBL" id="CAH0038284.1"/>
    </source>
</evidence>
<dbReference type="Proteomes" id="UP000775872">
    <property type="component" value="Unassembled WGS sequence"/>
</dbReference>
<keyword evidence="2" id="KW-1185">Reference proteome</keyword>
<dbReference type="OrthoDB" id="5598852at2759"/>
<gene>
    <name evidence="1" type="ORF">CSOL1703_00003254</name>
</gene>
<feature type="non-terminal residue" evidence="1">
    <location>
        <position position="71"/>
    </location>
</feature>
<name>A0A9N9W0L8_9HYPO</name>
<comment type="caution">
    <text evidence="1">The sequence shown here is derived from an EMBL/GenBank/DDBJ whole genome shotgun (WGS) entry which is preliminary data.</text>
</comment>
<reference evidence="1" key="1">
    <citation type="submission" date="2021-10" db="EMBL/GenBank/DDBJ databases">
        <authorList>
            <person name="Piombo E."/>
        </authorList>
    </citation>
    <scope>NUCLEOTIDE SEQUENCE</scope>
</reference>
<dbReference type="AlphaFoldDB" id="A0A9N9W0L8"/>
<protein>
    <submittedName>
        <fullName evidence="1">Uncharacterized protein</fullName>
    </submittedName>
</protein>
<sequence>MENNIHVDGASGHIIGKWSYRISPPFTSVTGHILNNNRYLIAIARLFGFFRNYSLEEKEYAIAYLSALCLL</sequence>
<organism evidence="1 2">
    <name type="scientific">Clonostachys solani</name>
    <dbReference type="NCBI Taxonomy" id="160281"/>
    <lineage>
        <taxon>Eukaryota</taxon>
        <taxon>Fungi</taxon>
        <taxon>Dikarya</taxon>
        <taxon>Ascomycota</taxon>
        <taxon>Pezizomycotina</taxon>
        <taxon>Sordariomycetes</taxon>
        <taxon>Hypocreomycetidae</taxon>
        <taxon>Hypocreales</taxon>
        <taxon>Bionectriaceae</taxon>
        <taxon>Clonostachys</taxon>
    </lineage>
</organism>
<proteinExistence type="predicted"/>
<accession>A0A9N9W0L8</accession>
<evidence type="ECO:0000313" key="2">
    <source>
        <dbReference type="Proteomes" id="UP000775872"/>
    </source>
</evidence>